<sequence length="65" mass="7498">MLNLNPELITKDGKPMFAVLPYEQFLAIKDMLEDFQDLQDLRSAKQEEYNQPAIALNDVKQMLGL</sequence>
<reference evidence="1 2" key="1">
    <citation type="submission" date="2023-12" db="EMBL/GenBank/DDBJ databases">
        <title>Baltic Sea Cyanobacteria.</title>
        <authorList>
            <person name="Delbaje E."/>
            <person name="Fewer D.P."/>
            <person name="Shishido T.K."/>
        </authorList>
    </citation>
    <scope>NUCLEOTIDE SEQUENCE [LARGE SCALE GENOMIC DNA]</scope>
    <source>
        <strain evidence="1 2">UHCC 0370</strain>
    </source>
</reference>
<comment type="caution">
    <text evidence="1">The sequence shown here is derived from an EMBL/GenBank/DDBJ whole genome shotgun (WGS) entry which is preliminary data.</text>
</comment>
<dbReference type="Proteomes" id="UP001301388">
    <property type="component" value="Unassembled WGS sequence"/>
</dbReference>
<evidence type="ECO:0000313" key="2">
    <source>
        <dbReference type="Proteomes" id="UP001301388"/>
    </source>
</evidence>
<evidence type="ECO:0008006" key="3">
    <source>
        <dbReference type="Google" id="ProtNLM"/>
    </source>
</evidence>
<organism evidence="1 2">
    <name type="scientific">Pseudanabaena galeata UHCC 0370</name>
    <dbReference type="NCBI Taxonomy" id="3110310"/>
    <lineage>
        <taxon>Bacteria</taxon>
        <taxon>Bacillati</taxon>
        <taxon>Cyanobacteriota</taxon>
        <taxon>Cyanophyceae</taxon>
        <taxon>Pseudanabaenales</taxon>
        <taxon>Pseudanabaenaceae</taxon>
        <taxon>Pseudanabaena</taxon>
    </lineage>
</organism>
<dbReference type="RefSeq" id="WP_281006911.1">
    <property type="nucleotide sequence ID" value="NZ_JAYGIE010000084.1"/>
</dbReference>
<proteinExistence type="predicted"/>
<protein>
    <recommendedName>
        <fullName evidence="3">Prevent-host-death family protein</fullName>
    </recommendedName>
</protein>
<name>A0ABU5TM04_9CYAN</name>
<accession>A0ABU5TM04</accession>
<dbReference type="EMBL" id="JAYGIE010000084">
    <property type="protein sequence ID" value="MEA5479194.1"/>
    <property type="molecule type" value="Genomic_DNA"/>
</dbReference>
<keyword evidence="2" id="KW-1185">Reference proteome</keyword>
<evidence type="ECO:0000313" key="1">
    <source>
        <dbReference type="EMBL" id="MEA5479194.1"/>
    </source>
</evidence>
<gene>
    <name evidence="1" type="ORF">VB774_16355</name>
</gene>